<protein>
    <submittedName>
        <fullName evidence="3">Uncharacterized protein</fullName>
    </submittedName>
</protein>
<accession>B9L361</accession>
<keyword evidence="4" id="KW-1185">Reference proteome</keyword>
<geneLocation type="plasmid" evidence="4">
    <name>Tros</name>
</geneLocation>
<sequence>MDEEPRLTEPAPPDRPLVYSGEPAGDSGGFPWRWVLIGCGGALVLACVCLVAAVGTYAFLTVTRATPTPQIAMSTPAARPARTATVGSGSLTPATAVQPAPRGTPSSSTGQSSAGLPAGWRWFDDPSGQVRLAVPGGWNFFYEEKICCNVTLVTFDPGQLPSGRIAWAPPGSGAAHEVPAGEMVVDLFIVAPPYADQPPDFGRPPDGEDIVGGRYHAQLYFSAPYTDWPSGQVITYLYQDDRGRQWCLIAYFGTPFEQDMEHLAMLGQIVASIQHPS</sequence>
<dbReference type="AlphaFoldDB" id="B9L361"/>
<feature type="compositionally biased region" description="Polar residues" evidence="1">
    <location>
        <begin position="104"/>
        <end position="114"/>
    </location>
</feature>
<feature type="compositionally biased region" description="Low complexity" evidence="1">
    <location>
        <begin position="75"/>
        <end position="85"/>
    </location>
</feature>
<dbReference type="Proteomes" id="UP000000447">
    <property type="component" value="Plasmid unnamed"/>
</dbReference>
<evidence type="ECO:0000313" key="4">
    <source>
        <dbReference type="Proteomes" id="UP000000447"/>
    </source>
</evidence>
<keyword evidence="2" id="KW-0812">Transmembrane</keyword>
<proteinExistence type="predicted"/>
<dbReference type="RefSeq" id="WP_012643086.1">
    <property type="nucleotide sequence ID" value="NC_011961.1"/>
</dbReference>
<feature type="transmembrane region" description="Helical" evidence="2">
    <location>
        <begin position="34"/>
        <end position="60"/>
    </location>
</feature>
<reference evidence="3 4" key="1">
    <citation type="journal article" date="2009" name="PLoS ONE">
        <title>Complete genome sequence of the aerobic CO-oxidizing thermophile Thermomicrobium roseum.</title>
        <authorList>
            <person name="Wu D."/>
            <person name="Raymond J."/>
            <person name="Wu M."/>
            <person name="Chatterji S."/>
            <person name="Ren Q."/>
            <person name="Graham J.E."/>
            <person name="Bryant D.A."/>
            <person name="Robb F."/>
            <person name="Colman A."/>
            <person name="Tallon L.J."/>
            <person name="Badger J.H."/>
            <person name="Madupu R."/>
            <person name="Ward N.L."/>
            <person name="Eisen J.A."/>
        </authorList>
    </citation>
    <scope>NUCLEOTIDE SEQUENCE [LARGE SCALE GENOMIC DNA]</scope>
    <source>
        <strain evidence="4">ATCC 27502 / DSM 5159 / P-2</strain>
        <plasmid evidence="3">unnamed</plasmid>
    </source>
</reference>
<feature type="region of interest" description="Disordered" evidence="1">
    <location>
        <begin position="1"/>
        <end position="22"/>
    </location>
</feature>
<evidence type="ECO:0000256" key="2">
    <source>
        <dbReference type="SAM" id="Phobius"/>
    </source>
</evidence>
<keyword evidence="3" id="KW-0614">Plasmid</keyword>
<gene>
    <name evidence="3" type="ordered locus">trd_A0225</name>
</gene>
<keyword evidence="2" id="KW-1133">Transmembrane helix</keyword>
<dbReference type="HOGENOM" id="CLU_1004492_0_0_0"/>
<keyword evidence="2" id="KW-0472">Membrane</keyword>
<evidence type="ECO:0000313" key="3">
    <source>
        <dbReference type="EMBL" id="ACM07099.1"/>
    </source>
</evidence>
<dbReference type="KEGG" id="tro:trd_A0225"/>
<feature type="region of interest" description="Disordered" evidence="1">
    <location>
        <begin position="73"/>
        <end position="116"/>
    </location>
</feature>
<feature type="compositionally biased region" description="Polar residues" evidence="1">
    <location>
        <begin position="86"/>
        <end position="95"/>
    </location>
</feature>
<name>B9L361_THERP</name>
<organism evidence="3 4">
    <name type="scientific">Thermomicrobium roseum (strain ATCC 27502 / DSM 5159 / P-2)</name>
    <dbReference type="NCBI Taxonomy" id="309801"/>
    <lineage>
        <taxon>Bacteria</taxon>
        <taxon>Pseudomonadati</taxon>
        <taxon>Thermomicrobiota</taxon>
        <taxon>Thermomicrobia</taxon>
        <taxon>Thermomicrobiales</taxon>
        <taxon>Thermomicrobiaceae</taxon>
        <taxon>Thermomicrobium</taxon>
    </lineage>
</organism>
<dbReference type="OrthoDB" id="9762169at2"/>
<dbReference type="EMBL" id="CP001276">
    <property type="protein sequence ID" value="ACM07099.1"/>
    <property type="molecule type" value="Genomic_DNA"/>
</dbReference>
<evidence type="ECO:0000256" key="1">
    <source>
        <dbReference type="SAM" id="MobiDB-lite"/>
    </source>
</evidence>